<dbReference type="Proteomes" id="UP001497644">
    <property type="component" value="Chromosome 11"/>
</dbReference>
<accession>A0AAV2N7G4</accession>
<keyword evidence="3" id="KW-1185">Reference proteome</keyword>
<protein>
    <submittedName>
        <fullName evidence="2">Uncharacterized protein</fullName>
    </submittedName>
</protein>
<keyword evidence="1" id="KW-1133">Transmembrane helix</keyword>
<gene>
    <name evidence="2" type="ORF">LPLAT_LOCUS2124</name>
</gene>
<keyword evidence="1" id="KW-0472">Membrane</keyword>
<dbReference type="EMBL" id="OZ034834">
    <property type="protein sequence ID" value="CAL1675822.1"/>
    <property type="molecule type" value="Genomic_DNA"/>
</dbReference>
<reference evidence="2" key="1">
    <citation type="submission" date="2024-04" db="EMBL/GenBank/DDBJ databases">
        <authorList>
            <consortium name="Molecular Ecology Group"/>
        </authorList>
    </citation>
    <scope>NUCLEOTIDE SEQUENCE</scope>
</reference>
<feature type="transmembrane region" description="Helical" evidence="1">
    <location>
        <begin position="14"/>
        <end position="34"/>
    </location>
</feature>
<organism evidence="2 3">
    <name type="scientific">Lasius platythorax</name>
    <dbReference type="NCBI Taxonomy" id="488582"/>
    <lineage>
        <taxon>Eukaryota</taxon>
        <taxon>Metazoa</taxon>
        <taxon>Ecdysozoa</taxon>
        <taxon>Arthropoda</taxon>
        <taxon>Hexapoda</taxon>
        <taxon>Insecta</taxon>
        <taxon>Pterygota</taxon>
        <taxon>Neoptera</taxon>
        <taxon>Endopterygota</taxon>
        <taxon>Hymenoptera</taxon>
        <taxon>Apocrita</taxon>
        <taxon>Aculeata</taxon>
        <taxon>Formicoidea</taxon>
        <taxon>Formicidae</taxon>
        <taxon>Formicinae</taxon>
        <taxon>Lasius</taxon>
        <taxon>Lasius</taxon>
    </lineage>
</organism>
<sequence>MQSSNVKRFIVQRYPTYFIMIPLIVGLHIGWFTLQQRYVPVAERHEHPLMKLYKKYITTITSTG</sequence>
<keyword evidence="1" id="KW-0812">Transmembrane</keyword>
<proteinExistence type="predicted"/>
<name>A0AAV2N7G4_9HYME</name>
<evidence type="ECO:0000313" key="2">
    <source>
        <dbReference type="EMBL" id="CAL1675822.1"/>
    </source>
</evidence>
<evidence type="ECO:0000313" key="3">
    <source>
        <dbReference type="Proteomes" id="UP001497644"/>
    </source>
</evidence>
<dbReference type="AlphaFoldDB" id="A0AAV2N7G4"/>
<evidence type="ECO:0000256" key="1">
    <source>
        <dbReference type="SAM" id="Phobius"/>
    </source>
</evidence>